<gene>
    <name evidence="12" type="ORF">AB8O55_16465</name>
</gene>
<keyword evidence="10" id="KW-0472">Membrane</keyword>
<dbReference type="Pfam" id="PF07730">
    <property type="entry name" value="HisKA_3"/>
    <property type="match status" value="1"/>
</dbReference>
<feature type="transmembrane region" description="Helical" evidence="10">
    <location>
        <begin position="12"/>
        <end position="35"/>
    </location>
</feature>
<evidence type="ECO:0000313" key="13">
    <source>
        <dbReference type="Proteomes" id="UP001564626"/>
    </source>
</evidence>
<keyword evidence="4" id="KW-0808">Transferase</keyword>
<keyword evidence="10" id="KW-0812">Transmembrane</keyword>
<dbReference type="InterPro" id="IPR003594">
    <property type="entry name" value="HATPase_dom"/>
</dbReference>
<dbReference type="CDD" id="cd16917">
    <property type="entry name" value="HATPase_UhpB-NarQ-NarX-like"/>
    <property type="match status" value="1"/>
</dbReference>
<dbReference type="Pfam" id="PF13796">
    <property type="entry name" value="Sensor"/>
    <property type="match status" value="1"/>
</dbReference>
<dbReference type="PANTHER" id="PTHR24421">
    <property type="entry name" value="NITRATE/NITRITE SENSOR PROTEIN NARX-RELATED"/>
    <property type="match status" value="1"/>
</dbReference>
<sequence>MTRWLLERGRGFAVAAVAVTGPVWFALGVVALTIATCGLLRAGEVLLGATRAAADLSRRLAGRWGGVPVGSPYWPPPPDPEPDAEGWYRHDNVVYRSPRLPRWARRVKWLAEDPATGRDLDWFLTNAVVGLVLGLAAVVGGRPVLRLHARWSARRLGPAPDRSCRPNAVVRRLLATWRLLVLGALSALNSLVAVLAVLALLIAAPLGAIAVWPRLVDGVRWLAGLNRRLARDWSGVEVGEAYLPVERPVPTADGLYRSGRSLVESPAPAWRSARLRRALRDPATWRDLLWLAGDLVVGGLGLALPGLLWLFAAGFWVPLWWAVLGVFLDMSAARAGWTGFARWLVDNPAIGMPAGLLAGAVLVLLAPITLRWHGYWARLLLAPTERALLAQRVEQLTETRTDATEAETDRLRDIERDLHDGPQARLVSLGLKLAAAEQLLATDPERARALLAEGRDESGAALAELRGLVRGIRPPVLAERGLGDAVRAFALESAAPVEAVVDLPGRCPPAVEAAAYFATRELVTNAVKHAAAEAIRVEVSHDGTALRITVTDDGSGGAAVGHVGGLAGIRRRLGTFDGALALSSPDGGPTRATLEIPCASSSPKTSSSSGTA</sequence>
<keyword evidence="13" id="KW-1185">Reference proteome</keyword>
<dbReference type="RefSeq" id="WP_345355399.1">
    <property type="nucleotide sequence ID" value="NZ_BAABII010000001.1"/>
</dbReference>
<feature type="transmembrane region" description="Helical" evidence="10">
    <location>
        <begin position="122"/>
        <end position="145"/>
    </location>
</feature>
<dbReference type="Pfam" id="PF02518">
    <property type="entry name" value="HATPase_c"/>
    <property type="match status" value="1"/>
</dbReference>
<organism evidence="12 13">
    <name type="scientific">Saccharopolyspora cebuensis</name>
    <dbReference type="NCBI Taxonomy" id="418759"/>
    <lineage>
        <taxon>Bacteria</taxon>
        <taxon>Bacillati</taxon>
        <taxon>Actinomycetota</taxon>
        <taxon>Actinomycetes</taxon>
        <taxon>Pseudonocardiales</taxon>
        <taxon>Pseudonocardiaceae</taxon>
        <taxon>Saccharopolyspora</taxon>
    </lineage>
</organism>
<feature type="compositionally biased region" description="Low complexity" evidence="9">
    <location>
        <begin position="600"/>
        <end position="612"/>
    </location>
</feature>
<keyword evidence="10" id="KW-1133">Transmembrane helix</keyword>
<dbReference type="InterPro" id="IPR025828">
    <property type="entry name" value="Put_sensor_dom"/>
</dbReference>
<evidence type="ECO:0000256" key="5">
    <source>
        <dbReference type="ARBA" id="ARBA00022741"/>
    </source>
</evidence>
<dbReference type="PANTHER" id="PTHR24421:SF10">
    <property type="entry name" value="NITRATE_NITRITE SENSOR PROTEIN NARQ"/>
    <property type="match status" value="1"/>
</dbReference>
<dbReference type="GO" id="GO:0016301">
    <property type="term" value="F:kinase activity"/>
    <property type="evidence" value="ECO:0007669"/>
    <property type="project" value="UniProtKB-KW"/>
</dbReference>
<accession>A0ABV4CNL0</accession>
<proteinExistence type="predicted"/>
<comment type="catalytic activity">
    <reaction evidence="1">
        <text>ATP + protein L-histidine = ADP + protein N-phospho-L-histidine.</text>
        <dbReference type="EC" id="2.7.13.3"/>
    </reaction>
</comment>
<keyword evidence="5" id="KW-0547">Nucleotide-binding</keyword>
<keyword evidence="3" id="KW-0597">Phosphoprotein</keyword>
<keyword evidence="8" id="KW-0902">Two-component regulatory system</keyword>
<dbReference type="SMART" id="SM00387">
    <property type="entry name" value="HATPase_c"/>
    <property type="match status" value="1"/>
</dbReference>
<evidence type="ECO:0000256" key="1">
    <source>
        <dbReference type="ARBA" id="ARBA00000085"/>
    </source>
</evidence>
<dbReference type="EC" id="2.7.13.3" evidence="2"/>
<feature type="transmembrane region" description="Helical" evidence="10">
    <location>
        <begin position="349"/>
        <end position="370"/>
    </location>
</feature>
<dbReference type="SUPFAM" id="SSF55874">
    <property type="entry name" value="ATPase domain of HSP90 chaperone/DNA topoisomerase II/histidine kinase"/>
    <property type="match status" value="1"/>
</dbReference>
<evidence type="ECO:0000256" key="3">
    <source>
        <dbReference type="ARBA" id="ARBA00022553"/>
    </source>
</evidence>
<dbReference type="EMBL" id="JBGEHV010000029">
    <property type="protein sequence ID" value="MEY8041004.1"/>
    <property type="molecule type" value="Genomic_DNA"/>
</dbReference>
<dbReference type="InterPro" id="IPR050482">
    <property type="entry name" value="Sensor_HK_TwoCompSys"/>
</dbReference>
<keyword evidence="6 12" id="KW-0418">Kinase</keyword>
<feature type="domain" description="Histidine kinase/HSP90-like ATPase" evidence="11">
    <location>
        <begin position="510"/>
        <end position="600"/>
    </location>
</feature>
<evidence type="ECO:0000256" key="7">
    <source>
        <dbReference type="ARBA" id="ARBA00022840"/>
    </source>
</evidence>
<evidence type="ECO:0000256" key="10">
    <source>
        <dbReference type="SAM" id="Phobius"/>
    </source>
</evidence>
<dbReference type="InterPro" id="IPR011712">
    <property type="entry name" value="Sig_transdc_His_kin_sub3_dim/P"/>
</dbReference>
<evidence type="ECO:0000313" key="12">
    <source>
        <dbReference type="EMBL" id="MEY8041004.1"/>
    </source>
</evidence>
<evidence type="ECO:0000259" key="11">
    <source>
        <dbReference type="SMART" id="SM00387"/>
    </source>
</evidence>
<evidence type="ECO:0000256" key="2">
    <source>
        <dbReference type="ARBA" id="ARBA00012438"/>
    </source>
</evidence>
<reference evidence="12 13" key="1">
    <citation type="submission" date="2024-08" db="EMBL/GenBank/DDBJ databases">
        <title>Genome mining of Saccharopolyspora cebuensis PGLac3 from Nigerian medicinal plant.</title>
        <authorList>
            <person name="Ezeobiora C.E."/>
            <person name="Igbokwe N.H."/>
            <person name="Amin D.H."/>
            <person name="Mendie U.E."/>
        </authorList>
    </citation>
    <scope>NUCLEOTIDE SEQUENCE [LARGE SCALE GENOMIC DNA]</scope>
    <source>
        <strain evidence="12 13">PGLac3</strain>
    </source>
</reference>
<comment type="caution">
    <text evidence="12">The sequence shown here is derived from an EMBL/GenBank/DDBJ whole genome shotgun (WGS) entry which is preliminary data.</text>
</comment>
<feature type="region of interest" description="Disordered" evidence="9">
    <location>
        <begin position="584"/>
        <end position="612"/>
    </location>
</feature>
<evidence type="ECO:0000256" key="6">
    <source>
        <dbReference type="ARBA" id="ARBA00022777"/>
    </source>
</evidence>
<feature type="transmembrane region" description="Helical" evidence="10">
    <location>
        <begin position="179"/>
        <end position="212"/>
    </location>
</feature>
<evidence type="ECO:0000256" key="8">
    <source>
        <dbReference type="ARBA" id="ARBA00023012"/>
    </source>
</evidence>
<dbReference type="Gene3D" id="3.30.565.10">
    <property type="entry name" value="Histidine kinase-like ATPase, C-terminal domain"/>
    <property type="match status" value="1"/>
</dbReference>
<name>A0ABV4CNL0_9PSEU</name>
<dbReference type="Gene3D" id="1.20.5.1930">
    <property type="match status" value="1"/>
</dbReference>
<keyword evidence="7" id="KW-0067">ATP-binding</keyword>
<protein>
    <recommendedName>
        <fullName evidence="2">histidine kinase</fullName>
        <ecNumber evidence="2">2.7.13.3</ecNumber>
    </recommendedName>
</protein>
<evidence type="ECO:0000256" key="4">
    <source>
        <dbReference type="ARBA" id="ARBA00022679"/>
    </source>
</evidence>
<evidence type="ECO:0000256" key="9">
    <source>
        <dbReference type="SAM" id="MobiDB-lite"/>
    </source>
</evidence>
<dbReference type="InterPro" id="IPR036890">
    <property type="entry name" value="HATPase_C_sf"/>
</dbReference>
<dbReference type="Proteomes" id="UP001564626">
    <property type="component" value="Unassembled WGS sequence"/>
</dbReference>